<dbReference type="InterPro" id="IPR025275">
    <property type="entry name" value="DUF4015"/>
</dbReference>
<protein>
    <submittedName>
        <fullName evidence="3">Bacterial Ig-like domain (Group 1)</fullName>
    </submittedName>
</protein>
<dbReference type="RefSeq" id="WP_116592783.1">
    <property type="nucleotide sequence ID" value="NZ_MZGS01000028.1"/>
</dbReference>
<dbReference type="SUPFAM" id="SSF49373">
    <property type="entry name" value="Invasin/intimin cell-adhesion fragments"/>
    <property type="match status" value="1"/>
</dbReference>
<gene>
    <name evidence="3" type="ORF">MBBTH_18950</name>
</gene>
<reference evidence="3 4" key="1">
    <citation type="submission" date="2017-03" db="EMBL/GenBank/DDBJ databases">
        <title>Genome sequence of Methanobrevibacter thaueri.</title>
        <authorList>
            <person name="Poehlein A."/>
            <person name="Seedorf H."/>
            <person name="Daniel R."/>
        </authorList>
    </citation>
    <scope>NUCLEOTIDE SEQUENCE [LARGE SCALE GENOMIC DNA]</scope>
    <source>
        <strain evidence="3 4">DSM 11995</strain>
    </source>
</reference>
<feature type="domain" description="DUF4015" evidence="2">
    <location>
        <begin position="341"/>
        <end position="442"/>
    </location>
</feature>
<feature type="region of interest" description="Disordered" evidence="1">
    <location>
        <begin position="40"/>
        <end position="62"/>
    </location>
</feature>
<dbReference type="InterPro" id="IPR017853">
    <property type="entry name" value="GH"/>
</dbReference>
<dbReference type="Gene3D" id="3.20.20.80">
    <property type="entry name" value="Glycosidases"/>
    <property type="match status" value="1"/>
</dbReference>
<evidence type="ECO:0000313" key="4">
    <source>
        <dbReference type="Proteomes" id="UP000251717"/>
    </source>
</evidence>
<dbReference type="AlphaFoldDB" id="A0A315XLA4"/>
<accession>A0A315XLA4</accession>
<dbReference type="SUPFAM" id="SSF51445">
    <property type="entry name" value="(Trans)glycosidases"/>
    <property type="match status" value="1"/>
</dbReference>
<keyword evidence="4" id="KW-1185">Reference proteome</keyword>
<dbReference type="Gene3D" id="2.60.40.10">
    <property type="entry name" value="Immunoglobulins"/>
    <property type="match status" value="1"/>
</dbReference>
<comment type="caution">
    <text evidence="3">The sequence shown here is derived from an EMBL/GenBank/DDBJ whole genome shotgun (WGS) entry which is preliminary data.</text>
</comment>
<dbReference type="OrthoDB" id="18481at2157"/>
<dbReference type="InterPro" id="IPR013783">
    <property type="entry name" value="Ig-like_fold"/>
</dbReference>
<dbReference type="Proteomes" id="UP000251717">
    <property type="component" value="Unassembled WGS sequence"/>
</dbReference>
<evidence type="ECO:0000313" key="3">
    <source>
        <dbReference type="EMBL" id="PWB85296.1"/>
    </source>
</evidence>
<organism evidence="3 4">
    <name type="scientific">Methanobrevibacter thaueri</name>
    <dbReference type="NCBI Taxonomy" id="190975"/>
    <lineage>
        <taxon>Archaea</taxon>
        <taxon>Methanobacteriati</taxon>
        <taxon>Methanobacteriota</taxon>
        <taxon>Methanomada group</taxon>
        <taxon>Methanobacteria</taxon>
        <taxon>Methanobacteriales</taxon>
        <taxon>Methanobacteriaceae</taxon>
        <taxon>Methanobrevibacter</taxon>
    </lineage>
</organism>
<sequence length="512" mass="56770">MKRILLLMLITLTLLSITAVSAEDNATLISDEIAVDDEPLAQDTSDEIMGNDTGGGDESDVEVNKTDSTITASNVKGYESFTTTVNIKLTSNGTALSSRALQIVLNGVTYNKVTDANGEVKLKVKLDKGKYTAKITYLGDDLTSNATKTCKITIGAPSATKLKIGDKYINYRQGSKCLFYVKLLDANNKAVKNQDVTFKVAGKTYTAKTDKNGVAKVYLNLKKGTHTVKYSFKKNAPYLSSSGSFKIKVRAKMAKGNGYWLWSSHMKNVNLKSLSKKGTKHIFLHVQAISMHGRSAVVSFIQKAHKCGMKVHLWMQVCYSGGKWVRPINEKNQIKYSFLNKKINEAKKYAKIKGVDGIHFDYVRFGGTAHLYKDPNRAINYFMKKASTQIHKVRANCIVSAALMPEPSMMTYYYGQDVSTMSKYSDALIPMVYKGNYHQTRSWVTSVTKKFTEQSNGAQIWTGLQSYHSDDNAKKLSQKSLLKDAKAAMKGGAKGVVLFRIGISCNFNFKKV</sequence>
<dbReference type="EMBL" id="MZGS01000028">
    <property type="protein sequence ID" value="PWB85296.1"/>
    <property type="molecule type" value="Genomic_DNA"/>
</dbReference>
<evidence type="ECO:0000256" key="1">
    <source>
        <dbReference type="SAM" id="MobiDB-lite"/>
    </source>
</evidence>
<evidence type="ECO:0000259" key="2">
    <source>
        <dbReference type="Pfam" id="PF13200"/>
    </source>
</evidence>
<dbReference type="InterPro" id="IPR008964">
    <property type="entry name" value="Invasin/intimin_cell_adhesion"/>
</dbReference>
<proteinExistence type="predicted"/>
<dbReference type="Pfam" id="PF13200">
    <property type="entry name" value="DUF4015"/>
    <property type="match status" value="1"/>
</dbReference>
<name>A0A315XLA4_9EURY</name>